<dbReference type="InterPro" id="IPR001789">
    <property type="entry name" value="Sig_transdc_resp-reg_receiver"/>
</dbReference>
<dbReference type="SMART" id="SM00448">
    <property type="entry name" value="REC"/>
    <property type="match status" value="1"/>
</dbReference>
<dbReference type="Pfam" id="PF00072">
    <property type="entry name" value="Response_reg"/>
    <property type="match status" value="1"/>
</dbReference>
<accession>B1ZYA0</accession>
<organism evidence="4 5">
    <name type="scientific">Opitutus terrae (strain DSM 11246 / JCM 15787 / PB90-1)</name>
    <dbReference type="NCBI Taxonomy" id="452637"/>
    <lineage>
        <taxon>Bacteria</taxon>
        <taxon>Pseudomonadati</taxon>
        <taxon>Verrucomicrobiota</taxon>
        <taxon>Opitutia</taxon>
        <taxon>Opitutales</taxon>
        <taxon>Opitutaceae</taxon>
        <taxon>Opitutus</taxon>
    </lineage>
</organism>
<feature type="modified residue" description="4-aspartylphosphate" evidence="2">
    <location>
        <position position="50"/>
    </location>
</feature>
<dbReference type="Proteomes" id="UP000007013">
    <property type="component" value="Chromosome"/>
</dbReference>
<sequence>MVVDDHEVMRAGIKALLELSEDLAIVAEADNGVMATELAEETRPDVVVMDLEMPCLDGAAATRLIGAGLPSVKVVMVTAHESEAVAHVAASCGAAAFLRKDECFRELVPTIRTVAGGGQLLEPVG</sequence>
<dbReference type="SUPFAM" id="SSF52172">
    <property type="entry name" value="CheY-like"/>
    <property type="match status" value="1"/>
</dbReference>
<keyword evidence="1" id="KW-0238">DNA-binding</keyword>
<feature type="domain" description="Response regulatory" evidence="3">
    <location>
        <begin position="1"/>
        <end position="115"/>
    </location>
</feature>
<dbReference type="AlphaFoldDB" id="B1ZYA0"/>
<evidence type="ECO:0000259" key="3">
    <source>
        <dbReference type="PROSITE" id="PS50110"/>
    </source>
</evidence>
<dbReference type="InterPro" id="IPR039420">
    <property type="entry name" value="WalR-like"/>
</dbReference>
<dbReference type="HOGENOM" id="CLU_000445_69_15_0"/>
<dbReference type="EMBL" id="CP001032">
    <property type="protein sequence ID" value="ACB76246.1"/>
    <property type="molecule type" value="Genomic_DNA"/>
</dbReference>
<keyword evidence="2" id="KW-0597">Phosphoprotein</keyword>
<evidence type="ECO:0000313" key="4">
    <source>
        <dbReference type="EMBL" id="ACB76246.1"/>
    </source>
</evidence>
<protein>
    <submittedName>
        <fullName evidence="4">Response regulator receiver protein</fullName>
    </submittedName>
</protein>
<dbReference type="Gene3D" id="3.40.50.2300">
    <property type="match status" value="1"/>
</dbReference>
<dbReference type="PROSITE" id="PS50110">
    <property type="entry name" value="RESPONSE_REGULATORY"/>
    <property type="match status" value="1"/>
</dbReference>
<evidence type="ECO:0000256" key="1">
    <source>
        <dbReference type="ARBA" id="ARBA00023125"/>
    </source>
</evidence>
<keyword evidence="5" id="KW-1185">Reference proteome</keyword>
<evidence type="ECO:0000313" key="5">
    <source>
        <dbReference type="Proteomes" id="UP000007013"/>
    </source>
</evidence>
<dbReference type="InterPro" id="IPR058245">
    <property type="entry name" value="NreC/VraR/RcsB-like_REC"/>
</dbReference>
<dbReference type="STRING" id="452637.Oter_2965"/>
<dbReference type="eggNOG" id="COG2197">
    <property type="taxonomic scope" value="Bacteria"/>
</dbReference>
<name>B1ZYA0_OPITP</name>
<dbReference type="CDD" id="cd17535">
    <property type="entry name" value="REC_NarL-like"/>
    <property type="match status" value="1"/>
</dbReference>
<gene>
    <name evidence="4" type="ordered locus">Oter_2965</name>
</gene>
<reference evidence="4 5" key="1">
    <citation type="journal article" date="2011" name="J. Bacteriol.">
        <title>Genome sequence of the verrucomicrobium Opitutus terrae PB90-1, an abundant inhabitant of rice paddy soil ecosystems.</title>
        <authorList>
            <person name="van Passel M.W."/>
            <person name="Kant R."/>
            <person name="Palva A."/>
            <person name="Copeland A."/>
            <person name="Lucas S."/>
            <person name="Lapidus A."/>
            <person name="Glavina del Rio T."/>
            <person name="Pitluck S."/>
            <person name="Goltsman E."/>
            <person name="Clum A."/>
            <person name="Sun H."/>
            <person name="Schmutz J."/>
            <person name="Larimer F.W."/>
            <person name="Land M.L."/>
            <person name="Hauser L."/>
            <person name="Kyrpides N."/>
            <person name="Mikhailova N."/>
            <person name="Richardson P.P."/>
            <person name="Janssen P.H."/>
            <person name="de Vos W.M."/>
            <person name="Smidt H."/>
        </authorList>
    </citation>
    <scope>NUCLEOTIDE SEQUENCE [LARGE SCALE GENOMIC DNA]</scope>
    <source>
        <strain evidence="5">DSM 11246 / JCM 15787 / PB90-1</strain>
    </source>
</reference>
<dbReference type="GO" id="GO:0000160">
    <property type="term" value="P:phosphorelay signal transduction system"/>
    <property type="evidence" value="ECO:0007669"/>
    <property type="project" value="InterPro"/>
</dbReference>
<proteinExistence type="predicted"/>
<dbReference type="PANTHER" id="PTHR43214:SF43">
    <property type="entry name" value="TWO-COMPONENT RESPONSE REGULATOR"/>
    <property type="match status" value="1"/>
</dbReference>
<dbReference type="GO" id="GO:0003677">
    <property type="term" value="F:DNA binding"/>
    <property type="evidence" value="ECO:0007669"/>
    <property type="project" value="UniProtKB-KW"/>
</dbReference>
<dbReference type="InterPro" id="IPR011006">
    <property type="entry name" value="CheY-like_superfamily"/>
</dbReference>
<dbReference type="PANTHER" id="PTHR43214">
    <property type="entry name" value="TWO-COMPONENT RESPONSE REGULATOR"/>
    <property type="match status" value="1"/>
</dbReference>
<dbReference type="KEGG" id="ote:Oter_2965"/>
<evidence type="ECO:0000256" key="2">
    <source>
        <dbReference type="PROSITE-ProRule" id="PRU00169"/>
    </source>
</evidence>